<dbReference type="InterPro" id="IPR012677">
    <property type="entry name" value="Nucleotide-bd_a/b_plait_sf"/>
</dbReference>
<dbReference type="Proteomes" id="UP000189704">
    <property type="component" value="Unplaced"/>
</dbReference>
<feature type="region of interest" description="Disordered" evidence="1">
    <location>
        <begin position="71"/>
        <end position="100"/>
    </location>
</feature>
<dbReference type="KEGG" id="csyr:103259760"/>
<dbReference type="PANTHER" id="PTHR15225:SF8">
    <property type="entry name" value="RNA-BINDING PROTEIN 43"/>
    <property type="match status" value="1"/>
</dbReference>
<dbReference type="RefSeq" id="XP_021567685.1">
    <property type="nucleotide sequence ID" value="XM_021712010.1"/>
</dbReference>
<gene>
    <name evidence="3" type="primary">RBM43</name>
</gene>
<evidence type="ECO:0000313" key="2">
    <source>
        <dbReference type="Proteomes" id="UP000189704"/>
    </source>
</evidence>
<accession>A0A3Q0E068</accession>
<organism evidence="2 3">
    <name type="scientific">Carlito syrichta</name>
    <name type="common">Philippine tarsier</name>
    <name type="synonym">Tarsius syrichta</name>
    <dbReference type="NCBI Taxonomy" id="1868482"/>
    <lineage>
        <taxon>Eukaryota</taxon>
        <taxon>Metazoa</taxon>
        <taxon>Chordata</taxon>
        <taxon>Craniata</taxon>
        <taxon>Vertebrata</taxon>
        <taxon>Euteleostomi</taxon>
        <taxon>Mammalia</taxon>
        <taxon>Eutheria</taxon>
        <taxon>Euarchontoglires</taxon>
        <taxon>Primates</taxon>
        <taxon>Haplorrhini</taxon>
        <taxon>Tarsiiformes</taxon>
        <taxon>Tarsiidae</taxon>
        <taxon>Carlito</taxon>
    </lineage>
</organism>
<feature type="compositionally biased region" description="Polar residues" evidence="1">
    <location>
        <begin position="292"/>
        <end position="309"/>
    </location>
</feature>
<dbReference type="STRING" id="1868482.ENSTSYP00000010499"/>
<evidence type="ECO:0000313" key="3">
    <source>
        <dbReference type="RefSeq" id="XP_021567685.1"/>
    </source>
</evidence>
<evidence type="ECO:0000256" key="1">
    <source>
        <dbReference type="SAM" id="MobiDB-lite"/>
    </source>
</evidence>
<sequence>MDSKTGENKIVFIDASPRESPNSCQGTLLAFLQPAFKNCKTTGHLGGRVPHREAGGRRAAGWAGRAAPWSYDVPGSGNKKPKPKPAGSVPSPGLSFRRPPSARLASARASVLDVKEYKTSERTVVVAGLPVGLFSDQLLAKLVRSHFQDIKSGGGDVEDVIYPTRTMGVAYVIFKEIKVAKNVIRQKKLQLAKKVGYAQLTVSCFSEKVFSCVKAFLDLSVFRSQVTLESLVMDLKKKIPTLSFSPLEPNGRISVEGSFLAIKSLKESLLLRASSLLGQNRTFTSEERKWNRQSQKRNLQGSHSSSESLRTLEPETARRAEMLMLDTDVFLYLKQKCQFYERTLNKYHVLCQERVDGEITTICLKNAQTGFQPNNVKHVKELIEKKLQTLYLEFRKETFILEGKEKREKGNIKWACKVLGSRYPGVLINLYRTHIDIIGSSSDTYLFKKEVMKLIRQKVS</sequence>
<dbReference type="OrthoDB" id="9948435at2759"/>
<dbReference type="AlphaFoldDB" id="A0A3Q0E068"/>
<proteinExistence type="predicted"/>
<name>A0A3Q0E068_CARSF</name>
<dbReference type="PANTHER" id="PTHR15225">
    <property type="entry name" value="INTERFERON-INDUCED PROTEIN 35/NMI N-MYC/STAT INTERACTING PROTEIN"/>
    <property type="match status" value="1"/>
</dbReference>
<feature type="region of interest" description="Disordered" evidence="1">
    <location>
        <begin position="287"/>
        <end position="313"/>
    </location>
</feature>
<reference evidence="3" key="1">
    <citation type="submission" date="2025-08" db="UniProtKB">
        <authorList>
            <consortium name="RefSeq"/>
        </authorList>
    </citation>
    <scope>IDENTIFICATION</scope>
</reference>
<protein>
    <submittedName>
        <fullName evidence="3">RNA-binding protein 43</fullName>
    </submittedName>
</protein>
<dbReference type="CTD" id="375287"/>
<dbReference type="Gene3D" id="3.30.70.330">
    <property type="match status" value="1"/>
</dbReference>
<keyword evidence="2" id="KW-1185">Reference proteome</keyword>
<dbReference type="GeneID" id="103259760"/>